<dbReference type="Proteomes" id="UP000320653">
    <property type="component" value="Unassembled WGS sequence"/>
</dbReference>
<evidence type="ECO:0008006" key="3">
    <source>
        <dbReference type="Google" id="ProtNLM"/>
    </source>
</evidence>
<accession>A0A561QHE7</accession>
<keyword evidence="2" id="KW-1185">Reference proteome</keyword>
<name>A0A561QHE7_9HYPH</name>
<reference evidence="1 2" key="1">
    <citation type="submission" date="2019-06" db="EMBL/GenBank/DDBJ databases">
        <title>Sorghum-associated microbial communities from plants grown in Nebraska, USA.</title>
        <authorList>
            <person name="Schachtman D."/>
        </authorList>
    </citation>
    <scope>NUCLEOTIDE SEQUENCE [LARGE SCALE GENOMIC DNA]</scope>
    <source>
        <strain evidence="1 2">1225</strain>
    </source>
</reference>
<organism evidence="1 2">
    <name type="scientific">Neorhizobium alkalisoli</name>
    <dbReference type="NCBI Taxonomy" id="528178"/>
    <lineage>
        <taxon>Bacteria</taxon>
        <taxon>Pseudomonadati</taxon>
        <taxon>Pseudomonadota</taxon>
        <taxon>Alphaproteobacteria</taxon>
        <taxon>Hyphomicrobiales</taxon>
        <taxon>Rhizobiaceae</taxon>
        <taxon>Rhizobium/Agrobacterium group</taxon>
        <taxon>Neorhizobium</taxon>
    </lineage>
</organism>
<dbReference type="AlphaFoldDB" id="A0A561QHE7"/>
<comment type="caution">
    <text evidence="1">The sequence shown here is derived from an EMBL/GenBank/DDBJ whole genome shotgun (WGS) entry which is preliminary data.</text>
</comment>
<proteinExistence type="predicted"/>
<evidence type="ECO:0000313" key="2">
    <source>
        <dbReference type="Proteomes" id="UP000320653"/>
    </source>
</evidence>
<sequence>MTKLLDRAIEAISALPAEKQDEMAEIMLKLLNLNEPVHHLTAEEAASFATSLAQAERREFASDDDVQSVFSKYAP</sequence>
<dbReference type="OrthoDB" id="7889158at2"/>
<evidence type="ECO:0000313" key="1">
    <source>
        <dbReference type="EMBL" id="TWF49762.1"/>
    </source>
</evidence>
<gene>
    <name evidence="1" type="ORF">FHW37_107129</name>
</gene>
<dbReference type="RefSeq" id="WP_145641018.1">
    <property type="nucleotide sequence ID" value="NZ_VIWP01000007.1"/>
</dbReference>
<protein>
    <recommendedName>
        <fullName evidence="3">Addiction module component</fullName>
    </recommendedName>
</protein>
<dbReference type="EMBL" id="VIWP01000007">
    <property type="protein sequence ID" value="TWF49762.1"/>
    <property type="molecule type" value="Genomic_DNA"/>
</dbReference>